<proteinExistence type="predicted"/>
<dbReference type="STRING" id="1300341.I595_3182"/>
<dbReference type="RefSeq" id="WP_054560170.1">
    <property type="nucleotide sequence ID" value="NZ_LDJX01000007.1"/>
</dbReference>
<sequence>MMLNKPITDLINVLQEVHDLLNKCDKIPWDASNPKKASASIQNAIAQLTSKQKVDKNHLKLLFAPTGCLQECSMANHWETEYLNLSKKFDKLMDAIS</sequence>
<dbReference type="Proteomes" id="UP000050280">
    <property type="component" value="Unassembled WGS sequence"/>
</dbReference>
<organism evidence="1 2">
    <name type="scientific">Croceitalea dokdonensis DOKDO 023</name>
    <dbReference type="NCBI Taxonomy" id="1300341"/>
    <lineage>
        <taxon>Bacteria</taxon>
        <taxon>Pseudomonadati</taxon>
        <taxon>Bacteroidota</taxon>
        <taxon>Flavobacteriia</taxon>
        <taxon>Flavobacteriales</taxon>
        <taxon>Flavobacteriaceae</taxon>
        <taxon>Croceitalea</taxon>
    </lineage>
</organism>
<dbReference type="OrthoDB" id="800014at2"/>
<accession>A0A0P7AWI4</accession>
<name>A0A0P7AWI4_9FLAO</name>
<reference evidence="1 2" key="1">
    <citation type="submission" date="2015-09" db="EMBL/GenBank/DDBJ databases">
        <title>Genome sequence of the marine flavobacterium Croceitalea dokdonensis DOKDO 023 that contains proton- and sodium-pumping rhodopsins.</title>
        <authorList>
            <person name="Kwon S.-K."/>
            <person name="Lee H.K."/>
            <person name="Kwak M.-J."/>
            <person name="Kim J.F."/>
        </authorList>
    </citation>
    <scope>NUCLEOTIDE SEQUENCE [LARGE SCALE GENOMIC DNA]</scope>
    <source>
        <strain evidence="1 2">DOKDO 023</strain>
    </source>
</reference>
<evidence type="ECO:0000313" key="2">
    <source>
        <dbReference type="Proteomes" id="UP000050280"/>
    </source>
</evidence>
<dbReference type="EMBL" id="LDJX01000007">
    <property type="protein sequence ID" value="KPM30686.1"/>
    <property type="molecule type" value="Genomic_DNA"/>
</dbReference>
<evidence type="ECO:0000313" key="1">
    <source>
        <dbReference type="EMBL" id="KPM30686.1"/>
    </source>
</evidence>
<dbReference type="AlphaFoldDB" id="A0A0P7AWI4"/>
<gene>
    <name evidence="1" type="ORF">I595_3182</name>
</gene>
<comment type="caution">
    <text evidence="1">The sequence shown here is derived from an EMBL/GenBank/DDBJ whole genome shotgun (WGS) entry which is preliminary data.</text>
</comment>
<protein>
    <submittedName>
        <fullName evidence="1">Uncharacterized protein</fullName>
    </submittedName>
</protein>
<keyword evidence="2" id="KW-1185">Reference proteome</keyword>